<reference evidence="1 2" key="1">
    <citation type="submission" date="2024-09" db="EMBL/GenBank/DDBJ databases">
        <authorList>
            <person name="Sun Q."/>
            <person name="Mori K."/>
        </authorList>
    </citation>
    <scope>NUCLEOTIDE SEQUENCE [LARGE SCALE GENOMIC DNA]</scope>
    <source>
        <strain evidence="1 2">CCM 7609</strain>
    </source>
</reference>
<accession>A0ABV5G1A8</accession>
<proteinExistence type="predicted"/>
<evidence type="ECO:0000313" key="2">
    <source>
        <dbReference type="Proteomes" id="UP001589575"/>
    </source>
</evidence>
<dbReference type="EMBL" id="JBHMFI010000001">
    <property type="protein sequence ID" value="MFB9072720.1"/>
    <property type="molecule type" value="Genomic_DNA"/>
</dbReference>
<comment type="caution">
    <text evidence="1">The sequence shown here is derived from an EMBL/GenBank/DDBJ whole genome shotgun (WGS) entry which is preliminary data.</text>
</comment>
<protein>
    <submittedName>
        <fullName evidence="1">Uncharacterized protein</fullName>
    </submittedName>
</protein>
<dbReference type="Proteomes" id="UP001589575">
    <property type="component" value="Unassembled WGS sequence"/>
</dbReference>
<gene>
    <name evidence="1" type="ORF">ACFFX0_16555</name>
</gene>
<organism evidence="1 2">
    <name type="scientific">Citricoccus parietis</name>
    <dbReference type="NCBI Taxonomy" id="592307"/>
    <lineage>
        <taxon>Bacteria</taxon>
        <taxon>Bacillati</taxon>
        <taxon>Actinomycetota</taxon>
        <taxon>Actinomycetes</taxon>
        <taxon>Micrococcales</taxon>
        <taxon>Micrococcaceae</taxon>
        <taxon>Citricoccus</taxon>
    </lineage>
</organism>
<evidence type="ECO:0000313" key="1">
    <source>
        <dbReference type="EMBL" id="MFB9072720.1"/>
    </source>
</evidence>
<name>A0ABV5G1A8_9MICC</name>
<keyword evidence="2" id="KW-1185">Reference proteome</keyword>
<sequence>MQLAVGEREFPLQERHLLRVTLSPISRDIRQCPDFGVPPHGGPLR</sequence>